<reference evidence="11" key="1">
    <citation type="journal article" date="2020" name="mSystems">
        <title>Genome- and Community-Level Interaction Insights into Carbon Utilization and Element Cycling Functions of Hydrothermarchaeota in Hydrothermal Sediment.</title>
        <authorList>
            <person name="Zhou Z."/>
            <person name="Liu Y."/>
            <person name="Xu W."/>
            <person name="Pan J."/>
            <person name="Luo Z.H."/>
            <person name="Li M."/>
        </authorList>
    </citation>
    <scope>NUCLEOTIDE SEQUENCE [LARGE SCALE GENOMIC DNA]</scope>
    <source>
        <strain evidence="11">SpSt-456</strain>
    </source>
</reference>
<dbReference type="AlphaFoldDB" id="A0A832EKU6"/>
<dbReference type="EC" id="3.1.-.-" evidence="9"/>
<evidence type="ECO:0000256" key="9">
    <source>
        <dbReference type="HAMAP-Rule" id="MF_01471"/>
    </source>
</evidence>
<evidence type="ECO:0000256" key="8">
    <source>
        <dbReference type="ARBA" id="ARBA00023118"/>
    </source>
</evidence>
<comment type="similarity">
    <text evidence="2 9 10">Belongs to the CRISPR-associated endoribonuclease Cas2 protein family.</text>
</comment>
<evidence type="ECO:0000256" key="6">
    <source>
        <dbReference type="ARBA" id="ARBA00022801"/>
    </source>
</evidence>
<evidence type="ECO:0000256" key="10">
    <source>
        <dbReference type="PIRNR" id="PIRNR032582"/>
    </source>
</evidence>
<comment type="caution">
    <text evidence="11">The sequence shown here is derived from an EMBL/GenBank/DDBJ whole genome shotgun (WGS) entry which is preliminary data.</text>
</comment>
<evidence type="ECO:0000256" key="2">
    <source>
        <dbReference type="ARBA" id="ARBA00009959"/>
    </source>
</evidence>
<evidence type="ECO:0000313" key="11">
    <source>
        <dbReference type="EMBL" id="HFK98770.1"/>
    </source>
</evidence>
<keyword evidence="6 9" id="KW-0378">Hydrolase</keyword>
<comment type="subunit">
    <text evidence="9">Homodimer, forms a heterotetramer with a Cas1 homodimer.</text>
</comment>
<dbReference type="GO" id="GO:0051607">
    <property type="term" value="P:defense response to virus"/>
    <property type="evidence" value="ECO:0007669"/>
    <property type="project" value="UniProtKB-UniRule"/>
</dbReference>
<dbReference type="SUPFAM" id="SSF143430">
    <property type="entry name" value="TTP0101/SSO1404-like"/>
    <property type="match status" value="1"/>
</dbReference>
<dbReference type="Pfam" id="PF09827">
    <property type="entry name" value="CRISPR_Cas2"/>
    <property type="match status" value="1"/>
</dbReference>
<comment type="cofactor">
    <cofactor evidence="1 9">
        <name>Mg(2+)</name>
        <dbReference type="ChEBI" id="CHEBI:18420"/>
    </cofactor>
</comment>
<accession>A0A832EKU6</accession>
<gene>
    <name evidence="9 11" type="primary">cas2</name>
    <name evidence="11" type="ORF">ENS06_15775</name>
</gene>
<dbReference type="InterPro" id="IPR019199">
    <property type="entry name" value="Virulence_VapD/CRISPR_Cas2"/>
</dbReference>
<evidence type="ECO:0000256" key="4">
    <source>
        <dbReference type="ARBA" id="ARBA00022723"/>
    </source>
</evidence>
<dbReference type="GO" id="GO:0004521">
    <property type="term" value="F:RNA endonuclease activity"/>
    <property type="evidence" value="ECO:0007669"/>
    <property type="project" value="UniProtKB-UniRule"/>
</dbReference>
<dbReference type="PANTHER" id="PTHR34405">
    <property type="entry name" value="CRISPR-ASSOCIATED ENDORIBONUCLEASE CAS2"/>
    <property type="match status" value="1"/>
</dbReference>
<dbReference type="GO" id="GO:0043571">
    <property type="term" value="P:maintenance of CRISPR repeat elements"/>
    <property type="evidence" value="ECO:0007669"/>
    <property type="project" value="UniProtKB-UniRule"/>
</dbReference>
<dbReference type="InterPro" id="IPR021127">
    <property type="entry name" value="CRISPR_associated_Cas2"/>
</dbReference>
<evidence type="ECO:0000256" key="5">
    <source>
        <dbReference type="ARBA" id="ARBA00022759"/>
    </source>
</evidence>
<keyword evidence="3 9" id="KW-0540">Nuclease</keyword>
<proteinExistence type="inferred from homology"/>
<dbReference type="GO" id="GO:0046872">
    <property type="term" value="F:metal ion binding"/>
    <property type="evidence" value="ECO:0007669"/>
    <property type="project" value="UniProtKB-UniRule"/>
</dbReference>
<keyword evidence="5 9" id="KW-0255">Endonuclease</keyword>
<dbReference type="CDD" id="cd09725">
    <property type="entry name" value="Cas2_I_II_III"/>
    <property type="match status" value="1"/>
</dbReference>
<dbReference type="Gene3D" id="3.30.70.240">
    <property type="match status" value="1"/>
</dbReference>
<protein>
    <recommendedName>
        <fullName evidence="9">CRISPR-associated endoribonuclease Cas2</fullName>
        <ecNumber evidence="9">3.1.-.-</ecNumber>
    </recommendedName>
</protein>
<dbReference type="PANTHER" id="PTHR34405:SF3">
    <property type="entry name" value="CRISPR-ASSOCIATED ENDORIBONUCLEASE CAS2 3"/>
    <property type="match status" value="1"/>
</dbReference>
<name>A0A832EKU6_9BACT</name>
<evidence type="ECO:0000256" key="3">
    <source>
        <dbReference type="ARBA" id="ARBA00022722"/>
    </source>
</evidence>
<dbReference type="EMBL" id="DSTK01000041">
    <property type="protein sequence ID" value="HFK98770.1"/>
    <property type="molecule type" value="Genomic_DNA"/>
</dbReference>
<evidence type="ECO:0000256" key="1">
    <source>
        <dbReference type="ARBA" id="ARBA00001946"/>
    </source>
</evidence>
<evidence type="ECO:0000256" key="7">
    <source>
        <dbReference type="ARBA" id="ARBA00022842"/>
    </source>
</evidence>
<keyword evidence="7 9" id="KW-0460">Magnesium</keyword>
<keyword evidence="8 9" id="KW-0051">Antiviral defense</keyword>
<feature type="binding site" evidence="9">
    <location>
        <position position="8"/>
    </location>
    <ligand>
        <name>Mg(2+)</name>
        <dbReference type="ChEBI" id="CHEBI:18420"/>
        <note>catalytic</note>
    </ligand>
</feature>
<sequence>MFYVVCFDISDDRTRYRVVKVLKGYGYRVQKSVFECPRLTEKKLLTLMDRLDRLIDHTTDTVRFYRQCETCLGSFEHLGLGEAPTRESYGAV</sequence>
<organism evidence="11">
    <name type="scientific">Desulfacinum infernum</name>
    <dbReference type="NCBI Taxonomy" id="35837"/>
    <lineage>
        <taxon>Bacteria</taxon>
        <taxon>Pseudomonadati</taxon>
        <taxon>Thermodesulfobacteriota</taxon>
        <taxon>Syntrophobacteria</taxon>
        <taxon>Syntrophobacterales</taxon>
        <taxon>Syntrophobacteraceae</taxon>
        <taxon>Desulfacinum</taxon>
    </lineage>
</organism>
<dbReference type="PIRSF" id="PIRSF032582">
    <property type="entry name" value="Cas2"/>
    <property type="match status" value="1"/>
</dbReference>
<dbReference type="GO" id="GO:0016787">
    <property type="term" value="F:hydrolase activity"/>
    <property type="evidence" value="ECO:0007669"/>
    <property type="project" value="UniProtKB-KW"/>
</dbReference>
<comment type="function">
    <text evidence="9">CRISPR (clustered regularly interspaced short palindromic repeat), is an adaptive immune system that provides protection against mobile genetic elements (viruses, transposable elements and conjugative plasmids). CRISPR clusters contain sequences complementary to antecedent mobile elements and target invading nucleic acids. CRISPR clusters are transcribed and processed into CRISPR RNA (crRNA). Functions as a ssRNA-specific endoribonuclease. Involved in the integration of spacer DNA into the CRISPR cassette.</text>
</comment>
<dbReference type="HAMAP" id="MF_01471">
    <property type="entry name" value="Cas2"/>
    <property type="match status" value="1"/>
</dbReference>
<dbReference type="NCBIfam" id="TIGR01573">
    <property type="entry name" value="cas2"/>
    <property type="match status" value="1"/>
</dbReference>
<keyword evidence="4 9" id="KW-0479">Metal-binding</keyword>